<name>A0A8S9JDK4_BRACR</name>
<dbReference type="AlphaFoldDB" id="A0A8S9JDK4"/>
<protein>
    <submittedName>
        <fullName evidence="1">Uncharacterized protein</fullName>
    </submittedName>
</protein>
<reference evidence="1" key="1">
    <citation type="submission" date="2019-12" db="EMBL/GenBank/DDBJ databases">
        <title>Genome sequencing and annotation of Brassica cretica.</title>
        <authorList>
            <person name="Studholme D.J."/>
            <person name="Sarris P.F."/>
        </authorList>
    </citation>
    <scope>NUCLEOTIDE SEQUENCE</scope>
    <source>
        <strain evidence="1">PFS-001/15</strain>
        <tissue evidence="1">Leaf</tissue>
    </source>
</reference>
<sequence>MHGFVSYRCFGRPRSLRNDQAVCVLGRYVATEPSDRAWLELGRYVAIEPCASSVATDRALARARSLHSDRALARARLLHSDRAVCVLGRYVATEPWLELGRYGLSVVRLPYSSLPVVGSDTCMFPWTIAASSAHISGLRCLESALCEASDLCTLSLIGSISTTARPIFIGFLNYSMFLCVVDFYCARNEAFSASQKHGINLTFWIRVGPPRVTSCLSFDGGCIFCDPTIQSLNVFTQSVELPRQLIEYQVYLSVEIGYHHQFGKSQIGYVPQKQNGMNLDVL</sequence>
<evidence type="ECO:0000313" key="2">
    <source>
        <dbReference type="Proteomes" id="UP000712281"/>
    </source>
</evidence>
<organism evidence="1 2">
    <name type="scientific">Brassica cretica</name>
    <name type="common">Mustard</name>
    <dbReference type="NCBI Taxonomy" id="69181"/>
    <lineage>
        <taxon>Eukaryota</taxon>
        <taxon>Viridiplantae</taxon>
        <taxon>Streptophyta</taxon>
        <taxon>Embryophyta</taxon>
        <taxon>Tracheophyta</taxon>
        <taxon>Spermatophyta</taxon>
        <taxon>Magnoliopsida</taxon>
        <taxon>eudicotyledons</taxon>
        <taxon>Gunneridae</taxon>
        <taxon>Pentapetalae</taxon>
        <taxon>rosids</taxon>
        <taxon>malvids</taxon>
        <taxon>Brassicales</taxon>
        <taxon>Brassicaceae</taxon>
        <taxon>Brassiceae</taxon>
        <taxon>Brassica</taxon>
    </lineage>
</organism>
<gene>
    <name evidence="1" type="ORF">F2Q68_00004617</name>
</gene>
<accession>A0A8S9JDK4</accession>
<proteinExistence type="predicted"/>
<comment type="caution">
    <text evidence="1">The sequence shown here is derived from an EMBL/GenBank/DDBJ whole genome shotgun (WGS) entry which is preliminary data.</text>
</comment>
<evidence type="ECO:0000313" key="1">
    <source>
        <dbReference type="EMBL" id="KAF2579502.1"/>
    </source>
</evidence>
<dbReference type="EMBL" id="QGKW02001660">
    <property type="protein sequence ID" value="KAF2579502.1"/>
    <property type="molecule type" value="Genomic_DNA"/>
</dbReference>
<dbReference type="Proteomes" id="UP000712281">
    <property type="component" value="Unassembled WGS sequence"/>
</dbReference>